<name>A0A1L8TPX5_9ENTE</name>
<dbReference type="Proteomes" id="UP000182077">
    <property type="component" value="Unassembled WGS sequence"/>
</dbReference>
<dbReference type="STRING" id="249189.RV04_GL001394"/>
<organism evidence="2 3">
    <name type="scientific">Enterococcus hermanniensis</name>
    <dbReference type="NCBI Taxonomy" id="249189"/>
    <lineage>
        <taxon>Bacteria</taxon>
        <taxon>Bacillati</taxon>
        <taxon>Bacillota</taxon>
        <taxon>Bacilli</taxon>
        <taxon>Lactobacillales</taxon>
        <taxon>Enterococcaceae</taxon>
        <taxon>Enterococcus</taxon>
    </lineage>
</organism>
<dbReference type="InterPro" id="IPR048844">
    <property type="entry name" value="LpdD_chaperone-like"/>
</dbReference>
<gene>
    <name evidence="2" type="ORF">RV04_GL001394</name>
</gene>
<keyword evidence="3" id="KW-1185">Reference proteome</keyword>
<protein>
    <recommendedName>
        <fullName evidence="1">Prenylated flavin chaperone LpdD-like domain-containing protein</fullName>
    </recommendedName>
</protein>
<sequence length="62" mass="6901">MAKTIPHYLVVTSGVHVDHISKAQIAASFPMVESLSQEVVQWLETVNWGAEAIYYQNGETPQ</sequence>
<reference evidence="2 3" key="1">
    <citation type="submission" date="2014-12" db="EMBL/GenBank/DDBJ databases">
        <title>Draft genome sequences of 29 type strains of Enterococci.</title>
        <authorList>
            <person name="Zhong Z."/>
            <person name="Sun Z."/>
            <person name="Liu W."/>
            <person name="Zhang W."/>
            <person name="Zhang H."/>
        </authorList>
    </citation>
    <scope>NUCLEOTIDE SEQUENCE [LARGE SCALE GENOMIC DNA]</scope>
    <source>
        <strain evidence="2 3">DSM 17122</strain>
    </source>
</reference>
<dbReference type="AlphaFoldDB" id="A0A1L8TPX5"/>
<proteinExistence type="predicted"/>
<dbReference type="EMBL" id="JXKQ01000003">
    <property type="protein sequence ID" value="OJG46228.1"/>
    <property type="molecule type" value="Genomic_DNA"/>
</dbReference>
<evidence type="ECO:0000313" key="3">
    <source>
        <dbReference type="Proteomes" id="UP000182077"/>
    </source>
</evidence>
<accession>A0A1L8TPX5</accession>
<feature type="domain" description="Prenylated flavin chaperone LpdD-like" evidence="1">
    <location>
        <begin position="2"/>
        <end position="44"/>
    </location>
</feature>
<comment type="caution">
    <text evidence="2">The sequence shown here is derived from an EMBL/GenBank/DDBJ whole genome shotgun (WGS) entry which is preliminary data.</text>
</comment>
<dbReference type="Pfam" id="PF21758">
    <property type="entry name" value="PAC_bac"/>
    <property type="match status" value="1"/>
</dbReference>
<evidence type="ECO:0000313" key="2">
    <source>
        <dbReference type="EMBL" id="OJG46228.1"/>
    </source>
</evidence>
<evidence type="ECO:0000259" key="1">
    <source>
        <dbReference type="Pfam" id="PF21758"/>
    </source>
</evidence>